<dbReference type="PANTHER" id="PTHR15157">
    <property type="entry name" value="UV RADIATION RESISTANCE-ASSOCIATED GENE PROTEIN"/>
    <property type="match status" value="1"/>
</dbReference>
<keyword evidence="7" id="KW-1185">Reference proteome</keyword>
<evidence type="ECO:0000256" key="4">
    <source>
        <dbReference type="SAM" id="Coils"/>
    </source>
</evidence>
<organism evidence="6 7">
    <name type="scientific">Absidia repens</name>
    <dbReference type="NCBI Taxonomy" id="90262"/>
    <lineage>
        <taxon>Eukaryota</taxon>
        <taxon>Fungi</taxon>
        <taxon>Fungi incertae sedis</taxon>
        <taxon>Mucoromycota</taxon>
        <taxon>Mucoromycotina</taxon>
        <taxon>Mucoromycetes</taxon>
        <taxon>Mucorales</taxon>
        <taxon>Cunninghamellaceae</taxon>
        <taxon>Absidia</taxon>
    </lineage>
</organism>
<evidence type="ECO:0000256" key="2">
    <source>
        <dbReference type="ARBA" id="ARBA00013807"/>
    </source>
</evidence>
<protein>
    <recommendedName>
        <fullName evidence="2">Autophagy-related protein 14</fullName>
    </recommendedName>
</protein>
<dbReference type="Pfam" id="PF10186">
    <property type="entry name" value="ATG14"/>
    <property type="match status" value="1"/>
</dbReference>
<dbReference type="STRING" id="90262.A0A1X2IZZ4"/>
<dbReference type="InterPro" id="IPR018791">
    <property type="entry name" value="UV_resistance/autophagy_Atg14"/>
</dbReference>
<comment type="caution">
    <text evidence="6">The sequence shown here is derived from an EMBL/GenBank/DDBJ whole genome shotgun (WGS) entry which is preliminary data.</text>
</comment>
<dbReference type="GO" id="GO:0000149">
    <property type="term" value="F:SNARE binding"/>
    <property type="evidence" value="ECO:0007669"/>
    <property type="project" value="TreeGrafter"/>
</dbReference>
<dbReference type="GO" id="GO:0005768">
    <property type="term" value="C:endosome"/>
    <property type="evidence" value="ECO:0007669"/>
    <property type="project" value="TreeGrafter"/>
</dbReference>
<dbReference type="AlphaFoldDB" id="A0A1X2IZZ4"/>
<evidence type="ECO:0000256" key="1">
    <source>
        <dbReference type="ARBA" id="ARBA00009574"/>
    </source>
</evidence>
<evidence type="ECO:0000313" key="7">
    <source>
        <dbReference type="Proteomes" id="UP000193560"/>
    </source>
</evidence>
<feature type="compositionally biased region" description="Basic and acidic residues" evidence="5">
    <location>
        <begin position="437"/>
        <end position="449"/>
    </location>
</feature>
<dbReference type="GO" id="GO:0032991">
    <property type="term" value="C:protein-containing complex"/>
    <property type="evidence" value="ECO:0007669"/>
    <property type="project" value="UniProtKB-ARBA"/>
</dbReference>
<proteinExistence type="inferred from homology"/>
<name>A0A1X2IZZ4_9FUNG</name>
<reference evidence="6 7" key="1">
    <citation type="submission" date="2016-07" db="EMBL/GenBank/DDBJ databases">
        <title>Pervasive Adenine N6-methylation of Active Genes in Fungi.</title>
        <authorList>
            <consortium name="DOE Joint Genome Institute"/>
            <person name="Mondo S.J."/>
            <person name="Dannebaum R.O."/>
            <person name="Kuo R.C."/>
            <person name="Labutti K."/>
            <person name="Haridas S."/>
            <person name="Kuo A."/>
            <person name="Salamov A."/>
            <person name="Ahrendt S.R."/>
            <person name="Lipzen A."/>
            <person name="Sullivan W."/>
            <person name="Andreopoulos W.B."/>
            <person name="Clum A."/>
            <person name="Lindquist E."/>
            <person name="Daum C."/>
            <person name="Ramamoorthy G.K."/>
            <person name="Gryganskyi A."/>
            <person name="Culley D."/>
            <person name="Magnuson J.K."/>
            <person name="James T.Y."/>
            <person name="O'Malley M.A."/>
            <person name="Stajich J.E."/>
            <person name="Spatafora J.W."/>
            <person name="Visel A."/>
            <person name="Grigoriev I.V."/>
        </authorList>
    </citation>
    <scope>NUCLEOTIDE SEQUENCE [LARGE SCALE GENOMIC DNA]</scope>
    <source>
        <strain evidence="6 7">NRRL 1336</strain>
    </source>
</reference>
<sequence>MSLVDWYDGVQSVVVARLWAKHSLPESASIARRTDPVHVHDNHSLSPTMVARDGGSLGIPYRLLIEWSLDLNELVFIGKSLNNTYTWPNNTLLFELDDGYYTAPDIAAVTLGQQKRIHHLDTRLDLDNESIESVHSPRTKRSYTYHHIMKLNTLKDCLFDAQSSANEVQSNINEILENDKNKFLLTREKAQKENRLKELASTIKANQDRIDRDRSKVDNLRKTLDSRKLELKKSQERFQIGKMDLENNDTQLEKNIQMHNDTFTKLNQRKKELIADLFSIYPIEQSFDDFNQFRIRGIYLPNSVYTGCDEEAVATALGYTSHLVFMLAFYLSIPLRYPINPMGSRASIYDPVSLINGSRNFPLYGKGVDRYRFEFGVFLLNKNIEQMMNSYGLIVMDLRHTLPNIHYFIQAVLTTSVTSGPTSLSVLSISSYVQGKDGPESNRDGDKTRPISLSTSANHHHHHHHYQTDLSSVEGSTDVDHTAFQHSNAKQIIPIAESKAPRPSPTVSTQSASHSPKYGVSPANHSYPGVHLSSHVFAAPAVLDAVTTSSCQKPNHLDS</sequence>
<comment type="similarity">
    <text evidence="1">Belongs to the ATG14 family.</text>
</comment>
<dbReference type="GO" id="GO:0035493">
    <property type="term" value="P:SNARE complex assembly"/>
    <property type="evidence" value="ECO:0007669"/>
    <property type="project" value="TreeGrafter"/>
</dbReference>
<dbReference type="OrthoDB" id="72772at2759"/>
<dbReference type="GO" id="GO:0000323">
    <property type="term" value="C:lytic vacuole"/>
    <property type="evidence" value="ECO:0007669"/>
    <property type="project" value="TreeGrafter"/>
</dbReference>
<accession>A0A1X2IZZ4</accession>
<dbReference type="Proteomes" id="UP000193560">
    <property type="component" value="Unassembled WGS sequence"/>
</dbReference>
<feature type="coiled-coil region" evidence="4">
    <location>
        <begin position="173"/>
        <end position="262"/>
    </location>
</feature>
<dbReference type="EMBL" id="MCGE01000001">
    <property type="protein sequence ID" value="ORZ25146.1"/>
    <property type="molecule type" value="Genomic_DNA"/>
</dbReference>
<feature type="region of interest" description="Disordered" evidence="5">
    <location>
        <begin position="495"/>
        <end position="520"/>
    </location>
</feature>
<feature type="compositionally biased region" description="Polar residues" evidence="5">
    <location>
        <begin position="505"/>
        <end position="514"/>
    </location>
</feature>
<evidence type="ECO:0000256" key="5">
    <source>
        <dbReference type="SAM" id="MobiDB-lite"/>
    </source>
</evidence>
<feature type="region of interest" description="Disordered" evidence="5">
    <location>
        <begin position="433"/>
        <end position="477"/>
    </location>
</feature>
<gene>
    <name evidence="6" type="ORF">BCR42DRAFT_399462</name>
</gene>
<evidence type="ECO:0000313" key="6">
    <source>
        <dbReference type="EMBL" id="ORZ25146.1"/>
    </source>
</evidence>
<keyword evidence="3 4" id="KW-0175">Coiled coil</keyword>
<evidence type="ECO:0000256" key="3">
    <source>
        <dbReference type="ARBA" id="ARBA00023054"/>
    </source>
</evidence>
<dbReference type="PANTHER" id="PTHR15157:SF5">
    <property type="entry name" value="UV RADIATION RESISTANCE-ASSOCIATED GENE PROTEIN"/>
    <property type="match status" value="1"/>
</dbReference>